<evidence type="ECO:0000313" key="1">
    <source>
        <dbReference type="EMBL" id="CAD9181389.1"/>
    </source>
</evidence>
<organism evidence="1">
    <name type="scientific">Alexandrium catenella</name>
    <name type="common">Red tide dinoflagellate</name>
    <name type="synonym">Gonyaulax catenella</name>
    <dbReference type="NCBI Taxonomy" id="2925"/>
    <lineage>
        <taxon>Eukaryota</taxon>
        <taxon>Sar</taxon>
        <taxon>Alveolata</taxon>
        <taxon>Dinophyceae</taxon>
        <taxon>Gonyaulacales</taxon>
        <taxon>Pyrocystaceae</taxon>
        <taxon>Alexandrium</taxon>
    </lineage>
</organism>
<sequence length="108" mass="12103">MSHLHRALFMVTDPQRPLIVLDHMDDVATVLKANPGSGNADVIAMRSMLLYLIAWCNTVCYDDGIADVVVCCGPNSASSTWWTRRPSPDMSRFEGTREFRAAFEKLLQ</sequence>
<protein>
    <submittedName>
        <fullName evidence="1">Uncharacterized protein</fullName>
    </submittedName>
</protein>
<name>A0A7S1S0V5_ALECA</name>
<dbReference type="EMBL" id="HBGE01097743">
    <property type="protein sequence ID" value="CAD9181389.1"/>
    <property type="molecule type" value="Transcribed_RNA"/>
</dbReference>
<dbReference type="AlphaFoldDB" id="A0A7S1S0V5"/>
<reference evidence="1" key="1">
    <citation type="submission" date="2021-01" db="EMBL/GenBank/DDBJ databases">
        <authorList>
            <person name="Corre E."/>
            <person name="Pelletier E."/>
            <person name="Niang G."/>
            <person name="Scheremetjew M."/>
            <person name="Finn R."/>
            <person name="Kale V."/>
            <person name="Holt S."/>
            <person name="Cochrane G."/>
            <person name="Meng A."/>
            <person name="Brown T."/>
            <person name="Cohen L."/>
        </authorList>
    </citation>
    <scope>NUCLEOTIDE SEQUENCE</scope>
    <source>
        <strain evidence="1">OF101</strain>
    </source>
</reference>
<accession>A0A7S1S0V5</accession>
<gene>
    <name evidence="1" type="ORF">ACAT0790_LOCUS58161</name>
</gene>
<proteinExistence type="predicted"/>